<feature type="region of interest" description="Disordered" evidence="1">
    <location>
        <begin position="445"/>
        <end position="492"/>
    </location>
</feature>
<evidence type="ECO:0000256" key="1">
    <source>
        <dbReference type="SAM" id="MobiDB-lite"/>
    </source>
</evidence>
<feature type="compositionally biased region" description="Polar residues" evidence="1">
    <location>
        <begin position="90"/>
        <end position="105"/>
    </location>
</feature>
<dbReference type="OrthoDB" id="3168445at2759"/>
<sequence length="574" mass="61742">MPVAAVLDMTPPRPAFLSEGKSIKSSKSNPPSLRSFTLTGKTKLSFIAGLLSKSKSKVEDQNINPSLPNEQEPKQSVAVARKTTPRRSIENISRSARRISTTLRNASPEPANRVPLPSASSRQFREAALRERGLMPQKDMSALEREQDDRKSPASPTPQTTLTDGMSEADRIKQQWEAKMQSQSTAESPDANSQSDPAESLVLKLDTVQEVPTPLVSPVMAIPSPTLTKMSSRSNLKAPKPPPTIDLPPTPMDPETIPLPHSPFEETCSVRSFPISAQLIPIPPSPTSPSSYSHTESTDPRASEPESNSSSQTPRPNLSLSAAPPSSSPIASPSSPSAYECSDDGALAPPKSRSCSQSRVVLGSSDSEDEFGSIAPPSLATSSQLTLESSLSHSTHNNHKSRPNPLAKTWTNEPKVPVIVESPVESMEQYGLILPINSIAEDEVMKESPADDTPPLSPSVPESDLNLRRKSIFGRRNTKTDGSSPTTRSFASLRRSVIGTLSRGHSPKVDVTNIPPSPSFVSSNFVSSPSVNRKPSLPRQALGPTMHSPGSIWVETNGIEDDETRRVTEMAFLG</sequence>
<feature type="compositionally biased region" description="Low complexity" evidence="1">
    <location>
        <begin position="319"/>
        <end position="338"/>
    </location>
</feature>
<name>A0A8H5HXR6_9AGAR</name>
<feature type="compositionally biased region" description="Polar residues" evidence="1">
    <location>
        <begin position="225"/>
        <end position="235"/>
    </location>
</feature>
<protein>
    <submittedName>
        <fullName evidence="2">Uncharacterized protein</fullName>
    </submittedName>
</protein>
<comment type="caution">
    <text evidence="2">The sequence shown here is derived from an EMBL/GenBank/DDBJ whole genome shotgun (WGS) entry which is preliminary data.</text>
</comment>
<feature type="compositionally biased region" description="Low complexity" evidence="1">
    <location>
        <begin position="378"/>
        <end position="395"/>
    </location>
</feature>
<keyword evidence="3" id="KW-1185">Reference proteome</keyword>
<accession>A0A8H5HXR6</accession>
<proteinExistence type="predicted"/>
<feature type="compositionally biased region" description="Pro residues" evidence="1">
    <location>
        <begin position="239"/>
        <end position="252"/>
    </location>
</feature>
<dbReference type="EMBL" id="JAACJN010000009">
    <property type="protein sequence ID" value="KAF5391501.1"/>
    <property type="molecule type" value="Genomic_DNA"/>
</dbReference>
<dbReference type="AlphaFoldDB" id="A0A8H5HXR6"/>
<feature type="compositionally biased region" description="Polar residues" evidence="1">
    <location>
        <begin position="480"/>
        <end position="490"/>
    </location>
</feature>
<feature type="compositionally biased region" description="Basic and acidic residues" evidence="1">
    <location>
        <begin position="141"/>
        <end position="152"/>
    </location>
</feature>
<reference evidence="2 3" key="1">
    <citation type="journal article" date="2020" name="ISME J.">
        <title>Uncovering the hidden diversity of litter-decomposition mechanisms in mushroom-forming fungi.</title>
        <authorList>
            <person name="Floudas D."/>
            <person name="Bentzer J."/>
            <person name="Ahren D."/>
            <person name="Johansson T."/>
            <person name="Persson P."/>
            <person name="Tunlid A."/>
        </authorList>
    </citation>
    <scope>NUCLEOTIDE SEQUENCE [LARGE SCALE GENOMIC DNA]</scope>
    <source>
        <strain evidence="2 3">CBS 406.79</strain>
    </source>
</reference>
<feature type="compositionally biased region" description="Polar residues" evidence="1">
    <location>
        <begin position="180"/>
        <end position="197"/>
    </location>
</feature>
<feature type="compositionally biased region" description="Basic and acidic residues" evidence="1">
    <location>
        <begin position="123"/>
        <end position="133"/>
    </location>
</feature>
<feature type="region of interest" description="Disordered" evidence="1">
    <location>
        <begin position="525"/>
        <end position="550"/>
    </location>
</feature>
<evidence type="ECO:0000313" key="2">
    <source>
        <dbReference type="EMBL" id="KAF5391501.1"/>
    </source>
</evidence>
<feature type="compositionally biased region" description="Polar residues" evidence="1">
    <location>
        <begin position="305"/>
        <end position="318"/>
    </location>
</feature>
<dbReference type="Proteomes" id="UP000518752">
    <property type="component" value="Unassembled WGS sequence"/>
</dbReference>
<organism evidence="2 3">
    <name type="scientific">Collybiopsis confluens</name>
    <dbReference type="NCBI Taxonomy" id="2823264"/>
    <lineage>
        <taxon>Eukaryota</taxon>
        <taxon>Fungi</taxon>
        <taxon>Dikarya</taxon>
        <taxon>Basidiomycota</taxon>
        <taxon>Agaricomycotina</taxon>
        <taxon>Agaricomycetes</taxon>
        <taxon>Agaricomycetidae</taxon>
        <taxon>Agaricales</taxon>
        <taxon>Marasmiineae</taxon>
        <taxon>Omphalotaceae</taxon>
        <taxon>Collybiopsis</taxon>
    </lineage>
</organism>
<feature type="compositionally biased region" description="Basic residues" evidence="1">
    <location>
        <begin position="468"/>
        <end position="477"/>
    </location>
</feature>
<feature type="region of interest" description="Disordered" evidence="1">
    <location>
        <begin position="1"/>
        <end position="36"/>
    </location>
</feature>
<gene>
    <name evidence="2" type="ORF">D9757_002471</name>
</gene>
<feature type="region of interest" description="Disordered" evidence="1">
    <location>
        <begin position="55"/>
        <end position="411"/>
    </location>
</feature>
<evidence type="ECO:0000313" key="3">
    <source>
        <dbReference type="Proteomes" id="UP000518752"/>
    </source>
</evidence>